<dbReference type="OrthoDB" id="264282at2"/>
<dbReference type="EMBL" id="SJPY01000003">
    <property type="protein sequence ID" value="TWU43139.1"/>
    <property type="molecule type" value="Genomic_DNA"/>
</dbReference>
<protein>
    <submittedName>
        <fullName evidence="2">Uncharacterized protein</fullName>
    </submittedName>
</protein>
<accession>A0A5C6E7E8</accession>
<dbReference type="AlphaFoldDB" id="A0A5C6E7E8"/>
<organism evidence="2 3">
    <name type="scientific">Novipirellula aureliae</name>
    <dbReference type="NCBI Taxonomy" id="2527966"/>
    <lineage>
        <taxon>Bacteria</taxon>
        <taxon>Pseudomonadati</taxon>
        <taxon>Planctomycetota</taxon>
        <taxon>Planctomycetia</taxon>
        <taxon>Pirellulales</taxon>
        <taxon>Pirellulaceae</taxon>
        <taxon>Novipirellula</taxon>
    </lineage>
</organism>
<sequence length="262" mass="30164" precursor="true">MRRLALFLLFVLVGLMLMPRHASAQRNQITLQLFYQWVFQGQNGLDAGMKSLENSLESELIRLELQIPLSEAQKQKIRLAGQVDIKRFLDRLDLARDKFMALSTSDVNDNQVINEAYQIASPLGREWSVGLFGDQSFVQKVVSTALNAEQLTKVEAERQRLLKQNTETVIRVNIATLGRSLLFSEKQRDFLMQYCLENIPPFDTTHNRASMLLEYHFAQIPEQQIKDYFDEVQAKALLERGKRFGADGNKQMLIREGLLNDE</sequence>
<gene>
    <name evidence="2" type="ORF">Q31b_21770</name>
</gene>
<evidence type="ECO:0000256" key="1">
    <source>
        <dbReference type="SAM" id="SignalP"/>
    </source>
</evidence>
<feature type="signal peptide" evidence="1">
    <location>
        <begin position="1"/>
        <end position="24"/>
    </location>
</feature>
<name>A0A5C6E7E8_9BACT</name>
<comment type="caution">
    <text evidence="2">The sequence shown here is derived from an EMBL/GenBank/DDBJ whole genome shotgun (WGS) entry which is preliminary data.</text>
</comment>
<proteinExistence type="predicted"/>
<evidence type="ECO:0000313" key="3">
    <source>
        <dbReference type="Proteomes" id="UP000315471"/>
    </source>
</evidence>
<feature type="chain" id="PRO_5022977022" evidence="1">
    <location>
        <begin position="25"/>
        <end position="262"/>
    </location>
</feature>
<reference evidence="2 3" key="1">
    <citation type="submission" date="2019-02" db="EMBL/GenBank/DDBJ databases">
        <title>Deep-cultivation of Planctomycetes and their phenomic and genomic characterization uncovers novel biology.</title>
        <authorList>
            <person name="Wiegand S."/>
            <person name="Jogler M."/>
            <person name="Boedeker C."/>
            <person name="Pinto D."/>
            <person name="Vollmers J."/>
            <person name="Rivas-Marin E."/>
            <person name="Kohn T."/>
            <person name="Peeters S.H."/>
            <person name="Heuer A."/>
            <person name="Rast P."/>
            <person name="Oberbeckmann S."/>
            <person name="Bunk B."/>
            <person name="Jeske O."/>
            <person name="Meyerdierks A."/>
            <person name="Storesund J.E."/>
            <person name="Kallscheuer N."/>
            <person name="Luecker S."/>
            <person name="Lage O.M."/>
            <person name="Pohl T."/>
            <person name="Merkel B.J."/>
            <person name="Hornburger P."/>
            <person name="Mueller R.-W."/>
            <person name="Bruemmer F."/>
            <person name="Labrenz M."/>
            <person name="Spormann A.M."/>
            <person name="Op Den Camp H."/>
            <person name="Overmann J."/>
            <person name="Amann R."/>
            <person name="Jetten M.S.M."/>
            <person name="Mascher T."/>
            <person name="Medema M.H."/>
            <person name="Devos D.P."/>
            <person name="Kaster A.-K."/>
            <person name="Ovreas L."/>
            <person name="Rohde M."/>
            <person name="Galperin M.Y."/>
            <person name="Jogler C."/>
        </authorList>
    </citation>
    <scope>NUCLEOTIDE SEQUENCE [LARGE SCALE GENOMIC DNA]</scope>
    <source>
        <strain evidence="2 3">Q31b</strain>
    </source>
</reference>
<dbReference type="RefSeq" id="WP_146599616.1">
    <property type="nucleotide sequence ID" value="NZ_SJPY01000003.1"/>
</dbReference>
<evidence type="ECO:0000313" key="2">
    <source>
        <dbReference type="EMBL" id="TWU43139.1"/>
    </source>
</evidence>
<dbReference type="Proteomes" id="UP000315471">
    <property type="component" value="Unassembled WGS sequence"/>
</dbReference>
<keyword evidence="1" id="KW-0732">Signal</keyword>
<keyword evidence="3" id="KW-1185">Reference proteome</keyword>